<evidence type="ECO:0000256" key="8">
    <source>
        <dbReference type="ARBA" id="ARBA00093465"/>
    </source>
</evidence>
<keyword evidence="4" id="KW-0132">Cell division</keyword>
<comment type="caution">
    <text evidence="12">The sequence shown here is derived from an EMBL/GenBank/DDBJ whole genome shotgun (WGS) entry which is preliminary data.</text>
</comment>
<evidence type="ECO:0000259" key="10">
    <source>
        <dbReference type="Pfam" id="PF09666"/>
    </source>
</evidence>
<keyword evidence="3" id="KW-0158">Chromosome</keyword>
<evidence type="ECO:0000256" key="5">
    <source>
        <dbReference type="ARBA" id="ARBA00022776"/>
    </source>
</evidence>
<evidence type="ECO:0000256" key="4">
    <source>
        <dbReference type="ARBA" id="ARBA00022618"/>
    </source>
</evidence>
<sequence>MAGSGVALRPRRARSAGEGPGGGAPSPPTRRWSERNVASPAPSIAEAKARLMASRRTASPRPAPFTMQPITLKKIVPRNRQIKEMASTPRRSPRISVKEEKENICQEVPKGEAPGRDRPKRDLESHSPRSLNQEAGIPSGEKDVLSPIPGNTSPPGDKRDLAMAKRVRRSYSRLEVSFARSFLDGPSPLRFGLSETSTPSHGPEKRQTLFGFEKLLAPGSEAEASPPHPDTPRKLSVAETETLLEPDPNIPGVLLAREKRKKKKMPQFNELELDEWVAQMNAEFEEAERFDLLVE</sequence>
<comment type="subcellular location">
    <subcellularLocation>
        <location evidence="2">Chromosome</location>
    </subcellularLocation>
    <subcellularLocation>
        <location evidence="1">Nucleus</location>
    </subcellularLocation>
</comment>
<evidence type="ECO:0000313" key="13">
    <source>
        <dbReference type="Proteomes" id="UP001142489"/>
    </source>
</evidence>
<dbReference type="PANTHER" id="PTHR31092">
    <property type="entry name" value="SORORIN"/>
    <property type="match status" value="1"/>
</dbReference>
<dbReference type="GO" id="GO:0007064">
    <property type="term" value="P:mitotic sister chromatid cohesion"/>
    <property type="evidence" value="ECO:0007669"/>
    <property type="project" value="TreeGrafter"/>
</dbReference>
<dbReference type="AlphaFoldDB" id="A0A9Q1ASD1"/>
<organism evidence="12 13">
    <name type="scientific">Phrynocephalus forsythii</name>
    <dbReference type="NCBI Taxonomy" id="171643"/>
    <lineage>
        <taxon>Eukaryota</taxon>
        <taxon>Metazoa</taxon>
        <taxon>Chordata</taxon>
        <taxon>Craniata</taxon>
        <taxon>Vertebrata</taxon>
        <taxon>Euteleostomi</taxon>
        <taxon>Lepidosauria</taxon>
        <taxon>Squamata</taxon>
        <taxon>Bifurcata</taxon>
        <taxon>Unidentata</taxon>
        <taxon>Episquamata</taxon>
        <taxon>Toxicofera</taxon>
        <taxon>Iguania</taxon>
        <taxon>Acrodonta</taxon>
        <taxon>Agamidae</taxon>
        <taxon>Agaminae</taxon>
        <taxon>Phrynocephalus</taxon>
    </lineage>
</organism>
<dbReference type="Proteomes" id="UP001142489">
    <property type="component" value="Unassembled WGS sequence"/>
</dbReference>
<feature type="domain" description="Sororin C-terminal region" evidence="11">
    <location>
        <begin position="272"/>
        <end position="295"/>
    </location>
</feature>
<dbReference type="Pfam" id="PF25220">
    <property type="entry name" value="Sororin_C"/>
    <property type="match status" value="1"/>
</dbReference>
<dbReference type="GO" id="GO:0005634">
    <property type="term" value="C:nucleus"/>
    <property type="evidence" value="ECO:0007669"/>
    <property type="project" value="UniProtKB-SubCell"/>
</dbReference>
<evidence type="ECO:0000259" key="11">
    <source>
        <dbReference type="Pfam" id="PF25220"/>
    </source>
</evidence>
<feature type="compositionally biased region" description="Basic and acidic residues" evidence="9">
    <location>
        <begin position="96"/>
        <end position="127"/>
    </location>
</feature>
<feature type="domain" description="Sororin-like middle region" evidence="10">
    <location>
        <begin position="158"/>
        <end position="253"/>
    </location>
</feature>
<evidence type="ECO:0000256" key="1">
    <source>
        <dbReference type="ARBA" id="ARBA00004123"/>
    </source>
</evidence>
<dbReference type="OrthoDB" id="9949198at2759"/>
<dbReference type="Pfam" id="PF09666">
    <property type="entry name" value="Sororin_middle"/>
    <property type="match status" value="1"/>
</dbReference>
<evidence type="ECO:0008006" key="14">
    <source>
        <dbReference type="Google" id="ProtNLM"/>
    </source>
</evidence>
<dbReference type="InterPro" id="IPR018605">
    <property type="entry name" value="Sororin"/>
</dbReference>
<evidence type="ECO:0000256" key="3">
    <source>
        <dbReference type="ARBA" id="ARBA00022454"/>
    </source>
</evidence>
<gene>
    <name evidence="12" type="ORF">JRQ81_009528</name>
</gene>
<keyword evidence="6" id="KW-0539">Nucleus</keyword>
<protein>
    <recommendedName>
        <fullName evidence="14">Sororin</fullName>
    </recommendedName>
</protein>
<keyword evidence="13" id="KW-1185">Reference proteome</keyword>
<proteinExistence type="inferred from homology"/>
<dbReference type="PANTHER" id="PTHR31092:SF2">
    <property type="entry name" value="SORORIN"/>
    <property type="match status" value="1"/>
</dbReference>
<dbReference type="GO" id="GO:0005694">
    <property type="term" value="C:chromosome"/>
    <property type="evidence" value="ECO:0007669"/>
    <property type="project" value="UniProtKB-SubCell"/>
</dbReference>
<evidence type="ECO:0000256" key="9">
    <source>
        <dbReference type="SAM" id="MobiDB-lite"/>
    </source>
</evidence>
<dbReference type="InterPro" id="IPR057337">
    <property type="entry name" value="Sororin_C"/>
</dbReference>
<comment type="similarity">
    <text evidence="8">Belongs to the sororin family.</text>
</comment>
<dbReference type="GO" id="GO:0007080">
    <property type="term" value="P:mitotic metaphase chromosome alignment"/>
    <property type="evidence" value="ECO:0007669"/>
    <property type="project" value="TreeGrafter"/>
</dbReference>
<dbReference type="GO" id="GO:0006302">
    <property type="term" value="P:double-strand break repair"/>
    <property type="evidence" value="ECO:0007669"/>
    <property type="project" value="TreeGrafter"/>
</dbReference>
<name>A0A9Q1ASD1_9SAUR</name>
<accession>A0A9Q1ASD1</accession>
<feature type="region of interest" description="Disordered" evidence="9">
    <location>
        <begin position="1"/>
        <end position="164"/>
    </location>
</feature>
<evidence type="ECO:0000256" key="7">
    <source>
        <dbReference type="ARBA" id="ARBA00023306"/>
    </source>
</evidence>
<keyword evidence="5" id="KW-0498">Mitosis</keyword>
<evidence type="ECO:0000256" key="2">
    <source>
        <dbReference type="ARBA" id="ARBA00004286"/>
    </source>
</evidence>
<dbReference type="EMBL" id="JAPFRF010000019">
    <property type="protein sequence ID" value="KAJ7307505.1"/>
    <property type="molecule type" value="Genomic_DNA"/>
</dbReference>
<evidence type="ECO:0000256" key="6">
    <source>
        <dbReference type="ARBA" id="ARBA00023242"/>
    </source>
</evidence>
<reference evidence="12" key="1">
    <citation type="journal article" date="2023" name="DNA Res.">
        <title>Chromosome-level genome assembly of Phrynocephalus forsythii using third-generation DNA sequencing and Hi-C analysis.</title>
        <authorList>
            <person name="Qi Y."/>
            <person name="Zhao W."/>
            <person name="Zhao Y."/>
            <person name="Niu C."/>
            <person name="Cao S."/>
            <person name="Zhang Y."/>
        </authorList>
    </citation>
    <scope>NUCLEOTIDE SEQUENCE</scope>
    <source>
        <tissue evidence="12">Muscle</tissue>
    </source>
</reference>
<keyword evidence="7" id="KW-0131">Cell cycle</keyword>
<dbReference type="InterPro" id="IPR057261">
    <property type="entry name" value="Sororin-like_M"/>
</dbReference>
<evidence type="ECO:0000313" key="12">
    <source>
        <dbReference type="EMBL" id="KAJ7307505.1"/>
    </source>
</evidence>
<dbReference type="GO" id="GO:0051301">
    <property type="term" value="P:cell division"/>
    <property type="evidence" value="ECO:0007669"/>
    <property type="project" value="UniProtKB-KW"/>
</dbReference>
<dbReference type="GO" id="GO:0031536">
    <property type="term" value="P:positive regulation of exit from mitosis"/>
    <property type="evidence" value="ECO:0007669"/>
    <property type="project" value="TreeGrafter"/>
</dbReference>
<feature type="region of interest" description="Disordered" evidence="9">
    <location>
        <begin position="218"/>
        <end position="249"/>
    </location>
</feature>